<keyword evidence="2" id="KW-1185">Reference proteome</keyword>
<name>A0ABR6EIW5_9ACTN</name>
<organism evidence="1 2">
    <name type="scientific">Streptomyces durbertensis</name>
    <dbReference type="NCBI Taxonomy" id="2448886"/>
    <lineage>
        <taxon>Bacteria</taxon>
        <taxon>Bacillati</taxon>
        <taxon>Actinomycetota</taxon>
        <taxon>Actinomycetes</taxon>
        <taxon>Kitasatosporales</taxon>
        <taxon>Streptomycetaceae</taxon>
        <taxon>Streptomyces</taxon>
    </lineage>
</organism>
<sequence>MREATPVRPRLADTLRVLEGLLLESGQRTARRNAWSAVVENRSRARARTEAAHVLEAAAEGTSTGT</sequence>
<protein>
    <submittedName>
        <fullName evidence="1">Uncharacterized protein</fullName>
    </submittedName>
</protein>
<dbReference type="EMBL" id="WMLF01000207">
    <property type="protein sequence ID" value="MBB1244890.1"/>
    <property type="molecule type" value="Genomic_DNA"/>
</dbReference>
<gene>
    <name evidence="1" type="ORF">GL263_15140</name>
</gene>
<accession>A0ABR6EIW5</accession>
<proteinExistence type="predicted"/>
<evidence type="ECO:0000313" key="1">
    <source>
        <dbReference type="EMBL" id="MBB1244890.1"/>
    </source>
</evidence>
<reference evidence="2" key="1">
    <citation type="journal article" date="2020" name="Syst. Appl. Microbiol.">
        <title>Streptomyces alkaliterrae sp. nov., isolated from an alkaline soil, and emended descriptions of Streptomyces alkaliphilus, Streptomyces calidiresistens and Streptomyces durbertensis.</title>
        <authorList>
            <person name="Swiecimska M."/>
            <person name="Golinska P."/>
            <person name="Nouioui I."/>
            <person name="Wypij M."/>
            <person name="Rai M."/>
            <person name="Sangal V."/>
            <person name="Goodfellow M."/>
        </authorList>
    </citation>
    <scope>NUCLEOTIDE SEQUENCE [LARGE SCALE GENOMIC DNA]</scope>
    <source>
        <strain evidence="2">DSM 104538</strain>
    </source>
</reference>
<comment type="caution">
    <text evidence="1">The sequence shown here is derived from an EMBL/GenBank/DDBJ whole genome shotgun (WGS) entry which is preliminary data.</text>
</comment>
<evidence type="ECO:0000313" key="2">
    <source>
        <dbReference type="Proteomes" id="UP000766698"/>
    </source>
</evidence>
<dbReference type="RefSeq" id="WP_182856232.1">
    <property type="nucleotide sequence ID" value="NZ_WMLF01000207.1"/>
</dbReference>
<dbReference type="Proteomes" id="UP000766698">
    <property type="component" value="Unassembled WGS sequence"/>
</dbReference>